<accession>A0A1W6KAQ7</accession>
<dbReference type="STRING" id="1420917.AU15_22120"/>
<evidence type="ECO:0000256" key="1">
    <source>
        <dbReference type="ARBA" id="ARBA00009570"/>
    </source>
</evidence>
<name>A0A1W6KAQ7_9GAMM</name>
<protein>
    <submittedName>
        <fullName evidence="5">2-halobenzoate 1,2-dioxygenase small subunit</fullName>
        <ecNumber evidence="5">1.14.12.13</ecNumber>
    </submittedName>
</protein>
<dbReference type="GO" id="GO:0018626">
    <property type="term" value="F:2-halobenzoate 1,2-dioxygenase activity"/>
    <property type="evidence" value="ECO:0007669"/>
    <property type="project" value="UniProtKB-EC"/>
</dbReference>
<organism evidence="5 6">
    <name type="scientific">Marinobacter salarius</name>
    <dbReference type="NCBI Taxonomy" id="1420917"/>
    <lineage>
        <taxon>Bacteria</taxon>
        <taxon>Pseudomonadati</taxon>
        <taxon>Pseudomonadota</taxon>
        <taxon>Gammaproteobacteria</taxon>
        <taxon>Pseudomonadales</taxon>
        <taxon>Marinobacteraceae</taxon>
        <taxon>Marinobacter</taxon>
    </lineage>
</organism>
<dbReference type="SUPFAM" id="SSF54427">
    <property type="entry name" value="NTF2-like"/>
    <property type="match status" value="1"/>
</dbReference>
<evidence type="ECO:0000313" key="5">
    <source>
        <dbReference type="EMBL" id="ARM84504.1"/>
    </source>
</evidence>
<dbReference type="CDD" id="cd00667">
    <property type="entry name" value="ring_hydroxylating_dioxygenases_beta"/>
    <property type="match status" value="1"/>
</dbReference>
<dbReference type="Gene3D" id="3.10.450.50">
    <property type="match status" value="1"/>
</dbReference>
<dbReference type="GO" id="GO:0019380">
    <property type="term" value="P:3-phenylpropionate catabolic process"/>
    <property type="evidence" value="ECO:0007669"/>
    <property type="project" value="TreeGrafter"/>
</dbReference>
<evidence type="ECO:0000313" key="6">
    <source>
        <dbReference type="Proteomes" id="UP000193100"/>
    </source>
</evidence>
<keyword evidence="3 5" id="KW-0223">Dioxygenase</keyword>
<gene>
    <name evidence="5" type="primary">cbdB</name>
    <name evidence="5" type="ORF">MARSALSMR5_02439</name>
</gene>
<dbReference type="GeneID" id="77256379"/>
<dbReference type="PANTHER" id="PTHR41534">
    <property type="entry name" value="BLR3401 PROTEIN"/>
    <property type="match status" value="1"/>
</dbReference>
<dbReference type="EC" id="1.14.12.13" evidence="5"/>
<dbReference type="Pfam" id="PF00866">
    <property type="entry name" value="Ring_hydroxyl_B"/>
    <property type="match status" value="1"/>
</dbReference>
<sequence length="164" mass="19529">MTFYYEKVCGFLYSEARCLDDKDFEFWIRHYDKSVEFWMPSWDDDGNLTSNPRTEISLMYYDSRDGLEDRVFRIQTDRSGASSEPDPRTLHSISNIEIIDASKESCSVRYNWITKSFRYNKVDTYFGVTFVELIVNSDENYAISRKKVILKNDYIDHVLDIYHV</sequence>
<comment type="similarity">
    <text evidence="1">Belongs to the bacterial ring-hydroxylating dioxygenase beta subunit family.</text>
</comment>
<evidence type="ECO:0000256" key="2">
    <source>
        <dbReference type="ARBA" id="ARBA00022797"/>
    </source>
</evidence>
<keyword evidence="2" id="KW-0058">Aromatic hydrocarbons catabolism</keyword>
<dbReference type="Proteomes" id="UP000193100">
    <property type="component" value="Chromosome"/>
</dbReference>
<evidence type="ECO:0000256" key="4">
    <source>
        <dbReference type="ARBA" id="ARBA00023002"/>
    </source>
</evidence>
<proteinExistence type="inferred from homology"/>
<dbReference type="PANTHER" id="PTHR41534:SF1">
    <property type="entry name" value="BLR3401 PROTEIN"/>
    <property type="match status" value="1"/>
</dbReference>
<reference evidence="5 6" key="1">
    <citation type="submission" date="2017-04" db="EMBL/GenBank/DDBJ databases">
        <title>Genome Sequence of Marinobacter salarius strain SMR5 Isolated from a culture of the Diatom Skeletonema marinoi.</title>
        <authorList>
            <person name="Topel M."/>
            <person name="Pinder M.I.M."/>
            <person name="Johansson O.N."/>
            <person name="Kourtchenko O."/>
            <person name="Godhe A."/>
            <person name="Clarke A.K."/>
        </authorList>
    </citation>
    <scope>NUCLEOTIDE SEQUENCE [LARGE SCALE GENOMIC DNA]</scope>
    <source>
        <strain evidence="5 6">SMR5</strain>
    </source>
</reference>
<dbReference type="AlphaFoldDB" id="A0A1W6KAQ7"/>
<dbReference type="EMBL" id="CP020931">
    <property type="protein sequence ID" value="ARM84504.1"/>
    <property type="molecule type" value="Genomic_DNA"/>
</dbReference>
<dbReference type="InterPro" id="IPR000391">
    <property type="entry name" value="Rng_hydr_dOase-bsu"/>
</dbReference>
<dbReference type="InterPro" id="IPR032710">
    <property type="entry name" value="NTF2-like_dom_sf"/>
</dbReference>
<evidence type="ECO:0000256" key="3">
    <source>
        <dbReference type="ARBA" id="ARBA00022964"/>
    </source>
</evidence>
<keyword evidence="4 5" id="KW-0560">Oxidoreductase</keyword>
<dbReference type="RefSeq" id="WP_085680914.1">
    <property type="nucleotide sequence ID" value="NZ_CP020931.1"/>
</dbReference>